<reference evidence="2" key="1">
    <citation type="journal article" date="1993" name="Biochim. Biophys. Acta">
        <title>An archaeal trkA homolog near dnaK and dnaJ.</title>
        <authorList>
            <person name="Macario A.J.L."/>
            <person name="Dugan C.B."/>
            <person name="Conway de Macario E."/>
        </authorList>
    </citation>
    <scope>NUCLEOTIDE SEQUENCE</scope>
    <source>
        <strain evidence="2">S-6</strain>
    </source>
</reference>
<protein>
    <submittedName>
        <fullName evidence="2">M.mazei ORF94 near the dnaK locus, contiguous with the trkA protein</fullName>
    </submittedName>
</protein>
<sequence>MINTLRNFALIYHHVSGINLNPGIKRGIFFIFNLALLSLVLISSGLTAFTAAIFCYSYFYFSRYYTVQSYAGCFSFRNPCSGGFIDNSFFEGVL</sequence>
<organism evidence="2">
    <name type="scientific">Methanosarcina mazei</name>
    <name type="common">Methanosarcina frisia</name>
    <dbReference type="NCBI Taxonomy" id="2209"/>
    <lineage>
        <taxon>Archaea</taxon>
        <taxon>Methanobacteriati</taxon>
        <taxon>Methanobacteriota</taxon>
        <taxon>Stenosarchaea group</taxon>
        <taxon>Methanomicrobia</taxon>
        <taxon>Methanosarcinales</taxon>
        <taxon>Methanosarcinaceae</taxon>
        <taxon>Methanosarcina</taxon>
    </lineage>
</organism>
<reference evidence="2" key="2">
    <citation type="journal article" date="1995" name="J. Bacteriol.">
        <title>Transcription of the archaeal trkA homolog in Methanosarcina mazei S-6.</title>
        <authorList>
            <person name="Conway de Macario E."/>
            <person name="Macario A.J.L."/>
        </authorList>
    </citation>
    <scope>NUCLEOTIDE SEQUENCE</scope>
    <source>
        <strain evidence="2">S-6</strain>
    </source>
</reference>
<dbReference type="EMBL" id="X77992">
    <property type="protein sequence ID" value="CAA54954.1"/>
    <property type="molecule type" value="Genomic_DNA"/>
</dbReference>
<accession>Q50240</accession>
<keyword evidence="1" id="KW-1133">Transmembrane helix</keyword>
<feature type="transmembrane region" description="Helical" evidence="1">
    <location>
        <begin position="28"/>
        <end position="61"/>
    </location>
</feature>
<evidence type="ECO:0000256" key="1">
    <source>
        <dbReference type="SAM" id="Phobius"/>
    </source>
</evidence>
<evidence type="ECO:0000313" key="2">
    <source>
        <dbReference type="EMBL" id="CAA54954.1"/>
    </source>
</evidence>
<proteinExistence type="predicted"/>
<keyword evidence="1" id="KW-0472">Membrane</keyword>
<name>Q50240_METMZ</name>
<dbReference type="AlphaFoldDB" id="Q50240"/>
<keyword evidence="1" id="KW-0812">Transmembrane</keyword>